<evidence type="ECO:0000313" key="3">
    <source>
        <dbReference type="Proteomes" id="UP000236291"/>
    </source>
</evidence>
<feature type="non-terminal residue" evidence="2">
    <location>
        <position position="305"/>
    </location>
</feature>
<reference evidence="2 3" key="1">
    <citation type="journal article" date="2014" name="Am. J. Bot.">
        <title>Genome assembly and annotation for red clover (Trifolium pratense; Fabaceae).</title>
        <authorList>
            <person name="Istvanek J."/>
            <person name="Jaros M."/>
            <person name="Krenek A."/>
            <person name="Repkova J."/>
        </authorList>
    </citation>
    <scope>NUCLEOTIDE SEQUENCE [LARGE SCALE GENOMIC DNA]</scope>
    <source>
        <strain evidence="3">cv. Tatra</strain>
        <tissue evidence="2">Young leaves</tissue>
    </source>
</reference>
<protein>
    <submittedName>
        <fullName evidence="2">Uncharacterized protein</fullName>
    </submittedName>
</protein>
<organism evidence="2 3">
    <name type="scientific">Trifolium pratense</name>
    <name type="common">Red clover</name>
    <dbReference type="NCBI Taxonomy" id="57577"/>
    <lineage>
        <taxon>Eukaryota</taxon>
        <taxon>Viridiplantae</taxon>
        <taxon>Streptophyta</taxon>
        <taxon>Embryophyta</taxon>
        <taxon>Tracheophyta</taxon>
        <taxon>Spermatophyta</taxon>
        <taxon>Magnoliopsida</taxon>
        <taxon>eudicotyledons</taxon>
        <taxon>Gunneridae</taxon>
        <taxon>Pentapetalae</taxon>
        <taxon>rosids</taxon>
        <taxon>fabids</taxon>
        <taxon>Fabales</taxon>
        <taxon>Fabaceae</taxon>
        <taxon>Papilionoideae</taxon>
        <taxon>50 kb inversion clade</taxon>
        <taxon>NPAAA clade</taxon>
        <taxon>Hologalegina</taxon>
        <taxon>IRL clade</taxon>
        <taxon>Trifolieae</taxon>
        <taxon>Trifolium</taxon>
    </lineage>
</organism>
<name>A0A2K3MDS7_TRIPR</name>
<dbReference type="Proteomes" id="UP000236291">
    <property type="component" value="Unassembled WGS sequence"/>
</dbReference>
<sequence length="305" mass="35546">MSTSKNPIVIPPYLRKNLEYTGNEMEFQESLLTLVSEKMVDFNGLKSNNFDVEPYFVHQGWKREQQAIEKNPSLKGKSRKEIGLMEFTGPQIRSNICGMNLIYTKGHFNALLGLDDKGLILDAFEKETKYREDLLHRMFSDFSLKGKIKGMTDECRVLFKIIISSICPRLGGTDTISWTHRRLIYFLLTQKKCRIVKLVKKHYPELVANEIMPEVLSANFLTKMHIINTKLVQPQQDFQVRTGDPFYIDGYPIVSELNCEEVIQNYLDRLREEGHQVTREMVPKKPTADLYSMRRRKSKRKAETQ</sequence>
<proteinExistence type="predicted"/>
<evidence type="ECO:0000313" key="2">
    <source>
        <dbReference type="EMBL" id="PNX88938.1"/>
    </source>
</evidence>
<gene>
    <name evidence="2" type="ORF">L195_g045053</name>
</gene>
<feature type="region of interest" description="Disordered" evidence="1">
    <location>
        <begin position="284"/>
        <end position="305"/>
    </location>
</feature>
<evidence type="ECO:0000256" key="1">
    <source>
        <dbReference type="SAM" id="MobiDB-lite"/>
    </source>
</evidence>
<dbReference type="AlphaFoldDB" id="A0A2K3MDS7"/>
<reference evidence="2 3" key="2">
    <citation type="journal article" date="2017" name="Front. Plant Sci.">
        <title>Gene Classification and Mining of Molecular Markers Useful in Red Clover (Trifolium pratense) Breeding.</title>
        <authorList>
            <person name="Istvanek J."/>
            <person name="Dluhosova J."/>
            <person name="Dluhos P."/>
            <person name="Patkova L."/>
            <person name="Nedelnik J."/>
            <person name="Repkova J."/>
        </authorList>
    </citation>
    <scope>NUCLEOTIDE SEQUENCE [LARGE SCALE GENOMIC DNA]</scope>
    <source>
        <strain evidence="3">cv. Tatra</strain>
        <tissue evidence="2">Young leaves</tissue>
    </source>
</reference>
<accession>A0A2K3MDS7</accession>
<comment type="caution">
    <text evidence="2">The sequence shown here is derived from an EMBL/GenBank/DDBJ whole genome shotgun (WGS) entry which is preliminary data.</text>
</comment>
<feature type="compositionally biased region" description="Basic residues" evidence="1">
    <location>
        <begin position="293"/>
        <end position="305"/>
    </location>
</feature>
<dbReference type="EMBL" id="ASHM01058163">
    <property type="protein sequence ID" value="PNX88938.1"/>
    <property type="molecule type" value="Genomic_DNA"/>
</dbReference>